<gene>
    <name evidence="1" type="ORF">KTO63_23500</name>
</gene>
<evidence type="ECO:0000313" key="1">
    <source>
        <dbReference type="EMBL" id="MBV4360150.1"/>
    </source>
</evidence>
<dbReference type="EMBL" id="JAHSPG010000017">
    <property type="protein sequence ID" value="MBV4360150.1"/>
    <property type="molecule type" value="Genomic_DNA"/>
</dbReference>
<dbReference type="AlphaFoldDB" id="A0A9E2W4T8"/>
<protein>
    <submittedName>
        <fullName evidence="1">Uncharacterized protein</fullName>
    </submittedName>
</protein>
<accession>A0A9E2W4T8</accession>
<dbReference type="Proteomes" id="UP000812270">
    <property type="component" value="Unassembled WGS sequence"/>
</dbReference>
<name>A0A9E2W4T8_9BACT</name>
<proteinExistence type="predicted"/>
<evidence type="ECO:0000313" key="2">
    <source>
        <dbReference type="Proteomes" id="UP000812270"/>
    </source>
</evidence>
<comment type="caution">
    <text evidence="1">The sequence shown here is derived from an EMBL/GenBank/DDBJ whole genome shotgun (WGS) entry which is preliminary data.</text>
</comment>
<reference evidence="1" key="1">
    <citation type="submission" date="2021-06" db="EMBL/GenBank/DDBJ databases">
        <authorList>
            <person name="Huq M.A."/>
        </authorList>
    </citation>
    <scope>NUCLEOTIDE SEQUENCE</scope>
    <source>
        <strain evidence="1">MAH-26</strain>
    </source>
</reference>
<sequence length="67" mass="7552">MKKRDSFMLGVASFALIAFVVYASKQMNTTRKLRKASDEGYETAHDILYPSKTIAAKKLRFGPILPE</sequence>
<organism evidence="1 2">
    <name type="scientific">Pinibacter aurantiacus</name>
    <dbReference type="NCBI Taxonomy" id="2851599"/>
    <lineage>
        <taxon>Bacteria</taxon>
        <taxon>Pseudomonadati</taxon>
        <taxon>Bacteroidota</taxon>
        <taxon>Chitinophagia</taxon>
        <taxon>Chitinophagales</taxon>
        <taxon>Chitinophagaceae</taxon>
        <taxon>Pinibacter</taxon>
    </lineage>
</organism>
<keyword evidence="2" id="KW-1185">Reference proteome</keyword>
<dbReference type="RefSeq" id="WP_217794417.1">
    <property type="nucleotide sequence ID" value="NZ_JAHSPG010000017.1"/>
</dbReference>